<sequence>GSAPSSNPGPLVSVLGCGRLGRVLARALLDEGCLDPTQLLVSTRRPHLLRDLGARGVHCCYDNALAASSRPPLLLLCVLPSQLDAVAADMQGLLHSRTLVLSFTSAVPPPRLKQLLGHGSVMKPEFVMD</sequence>
<organism evidence="3">
    <name type="scientific">Petromyzon marinus</name>
    <name type="common">Sea lamprey</name>
    <dbReference type="NCBI Taxonomy" id="7757"/>
    <lineage>
        <taxon>Eukaryota</taxon>
        <taxon>Metazoa</taxon>
        <taxon>Chordata</taxon>
        <taxon>Craniata</taxon>
        <taxon>Vertebrata</taxon>
        <taxon>Cyclostomata</taxon>
        <taxon>Hyperoartia</taxon>
        <taxon>Petromyzontiformes</taxon>
        <taxon>Petromyzontidae</taxon>
        <taxon>Petromyzon</taxon>
    </lineage>
</organism>
<dbReference type="OMA" id="CIAESCI"/>
<reference evidence="3" key="1">
    <citation type="submission" date="2025-08" db="UniProtKB">
        <authorList>
            <consortium name="Ensembl"/>
        </authorList>
    </citation>
    <scope>IDENTIFICATION</scope>
</reference>
<dbReference type="HOGENOM" id="CLU_1953805_0_0_1"/>
<evidence type="ECO:0000313" key="3">
    <source>
        <dbReference type="Ensembl" id="ENSPMAP00000008212.1"/>
    </source>
</evidence>
<dbReference type="SUPFAM" id="SSF51735">
    <property type="entry name" value="NAD(P)-binding Rossmann-fold domains"/>
    <property type="match status" value="1"/>
</dbReference>
<dbReference type="PANTHER" id="PTHR11645:SF58">
    <property type="entry name" value="NADP-DEPENDENT OXIDOREDUCTASE DOMAIN-CONTAINING PROTEIN 1"/>
    <property type="match status" value="1"/>
</dbReference>
<name>S4RSM2_PETMA</name>
<protein>
    <recommendedName>
        <fullName evidence="2">Pyrroline-5-carboxylate reductase catalytic N-terminal domain-containing protein</fullName>
    </recommendedName>
</protein>
<accession>S4RSM2</accession>
<dbReference type="InterPro" id="IPR028939">
    <property type="entry name" value="P5C_Rdtase_cat_N"/>
</dbReference>
<dbReference type="GO" id="GO:0004735">
    <property type="term" value="F:pyrroline-5-carboxylate reductase activity"/>
    <property type="evidence" value="ECO:0007669"/>
    <property type="project" value="TreeGrafter"/>
</dbReference>
<proteinExistence type="inferred from homology"/>
<dbReference type="PANTHER" id="PTHR11645">
    <property type="entry name" value="PYRROLINE-5-CARBOXYLATE REDUCTASE"/>
    <property type="match status" value="1"/>
</dbReference>
<dbReference type="Gene3D" id="3.40.50.720">
    <property type="entry name" value="NAD(P)-binding Rossmann-like Domain"/>
    <property type="match status" value="1"/>
</dbReference>
<dbReference type="GO" id="GO:0055129">
    <property type="term" value="P:L-proline biosynthetic process"/>
    <property type="evidence" value="ECO:0007669"/>
    <property type="project" value="TreeGrafter"/>
</dbReference>
<dbReference type="AlphaFoldDB" id="S4RSM2"/>
<feature type="domain" description="Pyrroline-5-carboxylate reductase catalytic N-terminal" evidence="2">
    <location>
        <begin position="12"/>
        <end position="100"/>
    </location>
</feature>
<dbReference type="Pfam" id="PF03807">
    <property type="entry name" value="F420_oxidored"/>
    <property type="match status" value="1"/>
</dbReference>
<evidence type="ECO:0000259" key="2">
    <source>
        <dbReference type="Pfam" id="PF03807"/>
    </source>
</evidence>
<dbReference type="STRING" id="7757.ENSPMAP00000008212"/>
<comment type="similarity">
    <text evidence="1">Belongs to the pyrroline-5-carboxylate reductase family.</text>
</comment>
<dbReference type="Ensembl" id="ENSPMAT00000008249.1">
    <property type="protein sequence ID" value="ENSPMAP00000008212.1"/>
    <property type="gene ID" value="ENSPMAG00000007463.1"/>
</dbReference>
<evidence type="ECO:0000256" key="1">
    <source>
        <dbReference type="ARBA" id="ARBA00005525"/>
    </source>
</evidence>
<dbReference type="InterPro" id="IPR036291">
    <property type="entry name" value="NAD(P)-bd_dom_sf"/>
</dbReference>
<reference evidence="3" key="2">
    <citation type="submission" date="2025-09" db="UniProtKB">
        <authorList>
            <consortium name="Ensembl"/>
        </authorList>
    </citation>
    <scope>IDENTIFICATION</scope>
</reference>